<reference evidence="1 2" key="1">
    <citation type="submission" date="2019-07" db="EMBL/GenBank/DDBJ databases">
        <title>Whole genome shotgun sequence of Rhodospirillum oryzae NBRC 107573.</title>
        <authorList>
            <person name="Hosoyama A."/>
            <person name="Uohara A."/>
            <person name="Ohji S."/>
            <person name="Ichikawa N."/>
        </authorList>
    </citation>
    <scope>NUCLEOTIDE SEQUENCE [LARGE SCALE GENOMIC DNA]</scope>
    <source>
        <strain evidence="1 2">NBRC 107573</strain>
    </source>
</reference>
<accession>A0A512H4S7</accession>
<evidence type="ECO:0000313" key="1">
    <source>
        <dbReference type="EMBL" id="GEO80443.1"/>
    </source>
</evidence>
<keyword evidence="2" id="KW-1185">Reference proteome</keyword>
<dbReference type="EMBL" id="BJZO01000009">
    <property type="protein sequence ID" value="GEO80443.1"/>
    <property type="molecule type" value="Genomic_DNA"/>
</dbReference>
<comment type="caution">
    <text evidence="1">The sequence shown here is derived from an EMBL/GenBank/DDBJ whole genome shotgun (WGS) entry which is preliminary data.</text>
</comment>
<name>A0A512H4S7_9PROT</name>
<dbReference type="AlphaFoldDB" id="A0A512H4S7"/>
<evidence type="ECO:0000313" key="2">
    <source>
        <dbReference type="Proteomes" id="UP000321567"/>
    </source>
</evidence>
<protein>
    <submittedName>
        <fullName evidence="1">Uncharacterized protein</fullName>
    </submittedName>
</protein>
<gene>
    <name evidence="1" type="ORF">ROR02_05740</name>
</gene>
<dbReference type="RefSeq" id="WP_147162504.1">
    <property type="nucleotide sequence ID" value="NZ_BJZO01000009.1"/>
</dbReference>
<dbReference type="Proteomes" id="UP000321567">
    <property type="component" value="Unassembled WGS sequence"/>
</dbReference>
<sequence length="164" mass="17463">MSFLSTLVAARAPLVWFGAGTLARQALGPVREARWEITASPRVRWVEDGTGALVPAREDTLARRLDLVFLAQGWSAPVVRAFLQADALPDGTLAPFTAPRALEGSAEVRVGQGVGGAVGLIGRARLAPREGAWPLGEEGWLGLALRLTLWPPFEPLSLPGLHSE</sequence>
<dbReference type="OrthoDB" id="9998345at2"/>
<proteinExistence type="predicted"/>
<organism evidence="1 2">
    <name type="scientific">Pararhodospirillum oryzae</name>
    <dbReference type="NCBI Taxonomy" id="478448"/>
    <lineage>
        <taxon>Bacteria</taxon>
        <taxon>Pseudomonadati</taxon>
        <taxon>Pseudomonadota</taxon>
        <taxon>Alphaproteobacteria</taxon>
        <taxon>Rhodospirillales</taxon>
        <taxon>Rhodospirillaceae</taxon>
        <taxon>Pararhodospirillum</taxon>
    </lineage>
</organism>